<dbReference type="Pfam" id="PF13801">
    <property type="entry name" value="Metal_resist"/>
    <property type="match status" value="1"/>
</dbReference>
<comment type="caution">
    <text evidence="3">The sequence shown here is derived from an EMBL/GenBank/DDBJ whole genome shotgun (WGS) entry which is preliminary data.</text>
</comment>
<evidence type="ECO:0000256" key="1">
    <source>
        <dbReference type="SAM" id="MobiDB-lite"/>
    </source>
</evidence>
<sequence length="162" mass="17180">MGREILSRWALPVSLALNVFLGTVLFMREPGFPPGPPGGPKGPPPSPLHLAERLAADLPPADAAILRGVIQGRTQEVDAQWRVWGGMPERVTALLAAPNLDAEALRAVLAEGRQAHRAVDDVIADVIVEAASAMSPESRQAIARWRPPHPPKGGPPPQPPPP</sequence>
<protein>
    <recommendedName>
        <fullName evidence="5">Periplasmic heavy metal sensor</fullName>
    </recommendedName>
</protein>
<dbReference type="RefSeq" id="WP_009869396.1">
    <property type="nucleotide sequence ID" value="NZ_JXSL01000028.1"/>
</dbReference>
<evidence type="ECO:0008006" key="5">
    <source>
        <dbReference type="Google" id="ProtNLM"/>
    </source>
</evidence>
<feature type="compositionally biased region" description="Pro residues" evidence="1">
    <location>
        <begin position="148"/>
        <end position="162"/>
    </location>
</feature>
<dbReference type="AlphaFoldDB" id="A0A0C2UA94"/>
<feature type="transmembrane region" description="Helical" evidence="2">
    <location>
        <begin position="6"/>
        <end position="27"/>
    </location>
</feature>
<keyword evidence="2" id="KW-1133">Transmembrane helix</keyword>
<keyword evidence="4" id="KW-1185">Reference proteome</keyword>
<organism evidence="3 4">
    <name type="scientific">Paramagnetospirillum magnetotacticum MS-1</name>
    <dbReference type="NCBI Taxonomy" id="272627"/>
    <lineage>
        <taxon>Bacteria</taxon>
        <taxon>Pseudomonadati</taxon>
        <taxon>Pseudomonadota</taxon>
        <taxon>Alphaproteobacteria</taxon>
        <taxon>Rhodospirillales</taxon>
        <taxon>Magnetospirillaceae</taxon>
        <taxon>Paramagnetospirillum</taxon>
    </lineage>
</organism>
<dbReference type="Proteomes" id="UP000031971">
    <property type="component" value="Unassembled WGS sequence"/>
</dbReference>
<name>A0A0C2UA94_PARME</name>
<keyword evidence="2" id="KW-0472">Membrane</keyword>
<proteinExistence type="predicted"/>
<keyword evidence="2" id="KW-0812">Transmembrane</keyword>
<dbReference type="InterPro" id="IPR025961">
    <property type="entry name" value="Metal_resist"/>
</dbReference>
<dbReference type="EMBL" id="JXSL01000028">
    <property type="protein sequence ID" value="KIL98402.1"/>
    <property type="molecule type" value="Genomic_DNA"/>
</dbReference>
<feature type="region of interest" description="Disordered" evidence="1">
    <location>
        <begin position="134"/>
        <end position="162"/>
    </location>
</feature>
<evidence type="ECO:0000313" key="4">
    <source>
        <dbReference type="Proteomes" id="UP000031971"/>
    </source>
</evidence>
<dbReference type="OrthoDB" id="7361382at2"/>
<evidence type="ECO:0000313" key="3">
    <source>
        <dbReference type="EMBL" id="KIL98402.1"/>
    </source>
</evidence>
<evidence type="ECO:0000256" key="2">
    <source>
        <dbReference type="SAM" id="Phobius"/>
    </source>
</evidence>
<accession>A0A0C2UA94</accession>
<gene>
    <name evidence="3" type="ORF">CCC_03685</name>
</gene>
<dbReference type="STRING" id="272627.CCC_03685"/>
<reference evidence="3 4" key="1">
    <citation type="submission" date="2015-01" db="EMBL/GenBank/DDBJ databases">
        <title>Genome Sequence of Magnetospirillum magnetotacticum Strain MS-1.</title>
        <authorList>
            <person name="Marinov G.K."/>
            <person name="Smalley M.D."/>
            <person name="DeSalvo G."/>
        </authorList>
    </citation>
    <scope>NUCLEOTIDE SEQUENCE [LARGE SCALE GENOMIC DNA]</scope>
    <source>
        <strain evidence="3 4">MS-1</strain>
    </source>
</reference>